<evidence type="ECO:0000313" key="2">
    <source>
        <dbReference type="Proteomes" id="UP000636709"/>
    </source>
</evidence>
<reference evidence="1" key="1">
    <citation type="submission" date="2020-07" db="EMBL/GenBank/DDBJ databases">
        <title>Genome sequence and genetic diversity analysis of an under-domesticated orphan crop, white fonio (Digitaria exilis).</title>
        <authorList>
            <person name="Bennetzen J.L."/>
            <person name="Chen S."/>
            <person name="Ma X."/>
            <person name="Wang X."/>
            <person name="Yssel A.E.J."/>
            <person name="Chaluvadi S.R."/>
            <person name="Johnson M."/>
            <person name="Gangashetty P."/>
            <person name="Hamidou F."/>
            <person name="Sanogo M.D."/>
            <person name="Zwaenepoel A."/>
            <person name="Wallace J."/>
            <person name="Van De Peer Y."/>
            <person name="Van Deynze A."/>
        </authorList>
    </citation>
    <scope>NUCLEOTIDE SEQUENCE</scope>
    <source>
        <tissue evidence="1">Leaves</tissue>
    </source>
</reference>
<evidence type="ECO:0000313" key="1">
    <source>
        <dbReference type="EMBL" id="KAF8768937.1"/>
    </source>
</evidence>
<comment type="caution">
    <text evidence="1">The sequence shown here is derived from an EMBL/GenBank/DDBJ whole genome shotgun (WGS) entry which is preliminary data.</text>
</comment>
<dbReference type="EMBL" id="JACEFO010000493">
    <property type="protein sequence ID" value="KAF8768937.1"/>
    <property type="molecule type" value="Genomic_DNA"/>
</dbReference>
<protein>
    <submittedName>
        <fullName evidence="1">Uncharacterized protein</fullName>
    </submittedName>
</protein>
<dbReference type="AlphaFoldDB" id="A0A835KUY3"/>
<dbReference type="OrthoDB" id="685757at2759"/>
<name>A0A835KUY3_9POAL</name>
<proteinExistence type="predicted"/>
<accession>A0A835KUY3</accession>
<keyword evidence="2" id="KW-1185">Reference proteome</keyword>
<gene>
    <name evidence="1" type="ORF">HU200_007110</name>
</gene>
<sequence length="211" mass="23063">MALIPMKPLDGPGGYLRWKESMLLRAHTLGIARVLFEDPPAGDGGDDAAAQAAAKKWARDDALCRGHILATLSDRLLPDYARFTTAGDLCFDRGTGALLLEQLAHAEALGVAAGLPDDYVATKLSVKLPELMCLAITVPSGLDKEMPKGMSLVWRIARRVVASGITPERLWKTEEDSDDYSDSPNLEQQQSMAYWGHGEAGYVVRNWKRRA</sequence>
<organism evidence="1 2">
    <name type="scientific">Digitaria exilis</name>
    <dbReference type="NCBI Taxonomy" id="1010633"/>
    <lineage>
        <taxon>Eukaryota</taxon>
        <taxon>Viridiplantae</taxon>
        <taxon>Streptophyta</taxon>
        <taxon>Embryophyta</taxon>
        <taxon>Tracheophyta</taxon>
        <taxon>Spermatophyta</taxon>
        <taxon>Magnoliopsida</taxon>
        <taxon>Liliopsida</taxon>
        <taxon>Poales</taxon>
        <taxon>Poaceae</taxon>
        <taxon>PACMAD clade</taxon>
        <taxon>Panicoideae</taxon>
        <taxon>Panicodae</taxon>
        <taxon>Paniceae</taxon>
        <taxon>Anthephorinae</taxon>
        <taxon>Digitaria</taxon>
    </lineage>
</organism>
<dbReference type="Proteomes" id="UP000636709">
    <property type="component" value="Unassembled WGS sequence"/>
</dbReference>